<protein>
    <submittedName>
        <fullName evidence="2">Uncharacterized protein</fullName>
    </submittedName>
</protein>
<organism evidence="2 3">
    <name type="scientific">[Emmonsia] crescens</name>
    <dbReference type="NCBI Taxonomy" id="73230"/>
    <lineage>
        <taxon>Eukaryota</taxon>
        <taxon>Fungi</taxon>
        <taxon>Dikarya</taxon>
        <taxon>Ascomycota</taxon>
        <taxon>Pezizomycotina</taxon>
        <taxon>Eurotiomycetes</taxon>
        <taxon>Eurotiomycetidae</taxon>
        <taxon>Onygenales</taxon>
        <taxon>Ajellomycetaceae</taxon>
        <taxon>Emergomyces</taxon>
    </lineage>
</organism>
<dbReference type="Proteomes" id="UP000034164">
    <property type="component" value="Unassembled WGS sequence"/>
</dbReference>
<reference evidence="3" key="1">
    <citation type="journal article" date="2015" name="PLoS Genet.">
        <title>The dynamic genome and transcriptome of the human fungal pathogen Blastomyces and close relative Emmonsia.</title>
        <authorList>
            <person name="Munoz J.F."/>
            <person name="Gauthier G.M."/>
            <person name="Desjardins C.A."/>
            <person name="Gallo J.E."/>
            <person name="Holder J."/>
            <person name="Sullivan T.D."/>
            <person name="Marty A.J."/>
            <person name="Carmen J.C."/>
            <person name="Chen Z."/>
            <person name="Ding L."/>
            <person name="Gujja S."/>
            <person name="Magrini V."/>
            <person name="Misas E."/>
            <person name="Mitreva M."/>
            <person name="Priest M."/>
            <person name="Saif S."/>
            <person name="Whiston E.A."/>
            <person name="Young S."/>
            <person name="Zeng Q."/>
            <person name="Goldman W.E."/>
            <person name="Mardis E.R."/>
            <person name="Taylor J.W."/>
            <person name="McEwen J.G."/>
            <person name="Clay O.K."/>
            <person name="Klein B.S."/>
            <person name="Cuomo C.A."/>
        </authorList>
    </citation>
    <scope>NUCLEOTIDE SEQUENCE [LARGE SCALE GENOMIC DNA]</scope>
    <source>
        <strain evidence="3">UAMH 3008</strain>
    </source>
</reference>
<comment type="caution">
    <text evidence="2">The sequence shown here is derived from an EMBL/GenBank/DDBJ whole genome shotgun (WGS) entry which is preliminary data.</text>
</comment>
<feature type="region of interest" description="Disordered" evidence="1">
    <location>
        <begin position="1"/>
        <end position="29"/>
    </location>
</feature>
<gene>
    <name evidence="2" type="ORF">EMCG_00446</name>
</gene>
<sequence length="168" mass="18296">MPAEVAKSFNNAARELGPDSEAKPNSPEAISDNTMSILVTYYSKRFADSDTIAISIEGPPFNATKSTDIILRILNKKSVSEKEAWAELAQVEVKLPSFCPILSSEKSVLKRPTRAVDSMQDDAPRTLAMFGKRSLRLIGLLCFIGPGSIPSPSPWTVVRYRSATSGSF</sequence>
<evidence type="ECO:0000256" key="1">
    <source>
        <dbReference type="SAM" id="MobiDB-lite"/>
    </source>
</evidence>
<accession>A0A0G2HVM5</accession>
<proteinExistence type="predicted"/>
<dbReference type="OrthoDB" id="6161812at2759"/>
<dbReference type="VEuPathDB" id="FungiDB:EMCG_00446"/>
<evidence type="ECO:0000313" key="3">
    <source>
        <dbReference type="Proteomes" id="UP000034164"/>
    </source>
</evidence>
<evidence type="ECO:0000313" key="2">
    <source>
        <dbReference type="EMBL" id="KKZ62277.1"/>
    </source>
</evidence>
<dbReference type="EMBL" id="LCZI01001147">
    <property type="protein sequence ID" value="KKZ62277.1"/>
    <property type="molecule type" value="Genomic_DNA"/>
</dbReference>
<name>A0A0G2HVM5_9EURO</name>
<dbReference type="AlphaFoldDB" id="A0A0G2HVM5"/>